<dbReference type="InterPro" id="IPR000086">
    <property type="entry name" value="NUDIX_hydrolase_dom"/>
</dbReference>
<reference evidence="6" key="1">
    <citation type="submission" date="2017-06" db="EMBL/GenBank/DDBJ databases">
        <authorList>
            <person name="Varghese N."/>
            <person name="Submissions S."/>
        </authorList>
    </citation>
    <scope>NUCLEOTIDE SEQUENCE [LARGE SCALE GENOMIC DNA]</scope>
    <source>
        <strain evidence="6">DSM 44485</strain>
    </source>
</reference>
<dbReference type="PANTHER" id="PTHR43046:SF16">
    <property type="entry name" value="ADP-RIBOSE PYROPHOSPHATASE YJHB-RELATED"/>
    <property type="match status" value="1"/>
</dbReference>
<name>A0A239D9Q1_9ACTN</name>
<evidence type="ECO:0000313" key="6">
    <source>
        <dbReference type="Proteomes" id="UP000198420"/>
    </source>
</evidence>
<sequence length="197" mass="22046">MPPKIPDPVRCGQSHTLSPRAAARRSRPASIAEMKIPFGARARLGVLAAPVWRRLSGRAQWRLARLRHRTFLVYAGGIVRDEQGRILLLRHRLWPAYRAWGLPGGYVNAGERLEDGVAREVREETALDVEVTGPPLHVAGGFRHRVEAYYAARVVGGRLDLDEGEILEARWWPLDALPDEMSPRLRSVIASLDLSRG</sequence>
<proteinExistence type="predicted"/>
<dbReference type="SUPFAM" id="SSF55811">
    <property type="entry name" value="Nudix"/>
    <property type="match status" value="1"/>
</dbReference>
<dbReference type="Gene3D" id="3.90.79.10">
    <property type="entry name" value="Nucleoside Triphosphate Pyrophosphohydrolase"/>
    <property type="match status" value="1"/>
</dbReference>
<feature type="domain" description="Nudix hydrolase" evidence="4">
    <location>
        <begin position="66"/>
        <end position="195"/>
    </location>
</feature>
<gene>
    <name evidence="5" type="ORF">SAMN06265355_11460</name>
</gene>
<keyword evidence="2" id="KW-0378">Hydrolase</keyword>
<dbReference type="Proteomes" id="UP000198420">
    <property type="component" value="Unassembled WGS sequence"/>
</dbReference>
<protein>
    <submittedName>
        <fullName evidence="5">ADP-ribose pyrophosphatase YjhB, NUDIX family</fullName>
    </submittedName>
</protein>
<feature type="region of interest" description="Disordered" evidence="3">
    <location>
        <begin position="1"/>
        <end position="26"/>
    </location>
</feature>
<dbReference type="InterPro" id="IPR020476">
    <property type="entry name" value="Nudix_hydrolase"/>
</dbReference>
<evidence type="ECO:0000256" key="1">
    <source>
        <dbReference type="ARBA" id="ARBA00001946"/>
    </source>
</evidence>
<evidence type="ECO:0000313" key="5">
    <source>
        <dbReference type="EMBL" id="SNS29029.1"/>
    </source>
</evidence>
<dbReference type="GO" id="GO:0016787">
    <property type="term" value="F:hydrolase activity"/>
    <property type="evidence" value="ECO:0007669"/>
    <property type="project" value="UniProtKB-KW"/>
</dbReference>
<keyword evidence="6" id="KW-1185">Reference proteome</keyword>
<dbReference type="EMBL" id="FZNP01000014">
    <property type="protein sequence ID" value="SNS29029.1"/>
    <property type="molecule type" value="Genomic_DNA"/>
</dbReference>
<dbReference type="PRINTS" id="PR00502">
    <property type="entry name" value="NUDIXFAMILY"/>
</dbReference>
<dbReference type="PANTHER" id="PTHR43046">
    <property type="entry name" value="GDP-MANNOSE MANNOSYL HYDROLASE"/>
    <property type="match status" value="1"/>
</dbReference>
<evidence type="ECO:0000256" key="2">
    <source>
        <dbReference type="ARBA" id="ARBA00022801"/>
    </source>
</evidence>
<evidence type="ECO:0000259" key="4">
    <source>
        <dbReference type="PROSITE" id="PS51462"/>
    </source>
</evidence>
<comment type="cofactor">
    <cofactor evidence="1">
        <name>Mg(2+)</name>
        <dbReference type="ChEBI" id="CHEBI:18420"/>
    </cofactor>
</comment>
<accession>A0A239D9Q1</accession>
<dbReference type="Pfam" id="PF00293">
    <property type="entry name" value="NUDIX"/>
    <property type="match status" value="1"/>
</dbReference>
<dbReference type="AlphaFoldDB" id="A0A239D9Q1"/>
<dbReference type="PROSITE" id="PS51462">
    <property type="entry name" value="NUDIX"/>
    <property type="match status" value="1"/>
</dbReference>
<dbReference type="InterPro" id="IPR015797">
    <property type="entry name" value="NUDIX_hydrolase-like_dom_sf"/>
</dbReference>
<evidence type="ECO:0000256" key="3">
    <source>
        <dbReference type="SAM" id="MobiDB-lite"/>
    </source>
</evidence>
<organism evidence="5 6">
    <name type="scientific">Actinomadura mexicana</name>
    <dbReference type="NCBI Taxonomy" id="134959"/>
    <lineage>
        <taxon>Bacteria</taxon>
        <taxon>Bacillati</taxon>
        <taxon>Actinomycetota</taxon>
        <taxon>Actinomycetes</taxon>
        <taxon>Streptosporangiales</taxon>
        <taxon>Thermomonosporaceae</taxon>
        <taxon>Actinomadura</taxon>
    </lineage>
</organism>